<reference evidence="3 4" key="1">
    <citation type="submission" date="2019-02" db="EMBL/GenBank/DDBJ databases">
        <title>Deep-cultivation of Planctomycetes and their phenomic and genomic characterization uncovers novel biology.</title>
        <authorList>
            <person name="Wiegand S."/>
            <person name="Jogler M."/>
            <person name="Boedeker C."/>
            <person name="Pinto D."/>
            <person name="Vollmers J."/>
            <person name="Rivas-Marin E."/>
            <person name="Kohn T."/>
            <person name="Peeters S.H."/>
            <person name="Heuer A."/>
            <person name="Rast P."/>
            <person name="Oberbeckmann S."/>
            <person name="Bunk B."/>
            <person name="Jeske O."/>
            <person name="Meyerdierks A."/>
            <person name="Storesund J.E."/>
            <person name="Kallscheuer N."/>
            <person name="Luecker S."/>
            <person name="Lage O.M."/>
            <person name="Pohl T."/>
            <person name="Merkel B.J."/>
            <person name="Hornburger P."/>
            <person name="Mueller R.-W."/>
            <person name="Bruemmer F."/>
            <person name="Labrenz M."/>
            <person name="Spormann A.M."/>
            <person name="Op den Camp H."/>
            <person name="Overmann J."/>
            <person name="Amann R."/>
            <person name="Jetten M.S.M."/>
            <person name="Mascher T."/>
            <person name="Medema M.H."/>
            <person name="Devos D.P."/>
            <person name="Kaster A.-K."/>
            <person name="Ovreas L."/>
            <person name="Rohde M."/>
            <person name="Galperin M.Y."/>
            <person name="Jogler C."/>
        </authorList>
    </citation>
    <scope>NUCLEOTIDE SEQUENCE [LARGE SCALE GENOMIC DNA]</scope>
    <source>
        <strain evidence="3 4">Pan265</strain>
    </source>
</reference>
<protein>
    <recommendedName>
        <fullName evidence="2">LTD domain-containing protein</fullName>
    </recommendedName>
</protein>
<dbReference type="SUPFAM" id="SSF74853">
    <property type="entry name" value="Lamin A/C globular tail domain"/>
    <property type="match status" value="1"/>
</dbReference>
<dbReference type="Gene3D" id="2.60.40.1260">
    <property type="entry name" value="Lamin Tail domain"/>
    <property type="match status" value="1"/>
</dbReference>
<feature type="region of interest" description="Disordered" evidence="1">
    <location>
        <begin position="163"/>
        <end position="215"/>
    </location>
</feature>
<dbReference type="RefSeq" id="WP_145446583.1">
    <property type="nucleotide sequence ID" value="NZ_CP036280.1"/>
</dbReference>
<dbReference type="KEGG" id="mcad:Pan265_22820"/>
<feature type="domain" description="LTD" evidence="2">
    <location>
        <begin position="1"/>
        <end position="144"/>
    </location>
</feature>
<evidence type="ECO:0000256" key="1">
    <source>
        <dbReference type="SAM" id="MobiDB-lite"/>
    </source>
</evidence>
<name>A0A518BZL2_9BACT</name>
<dbReference type="InterPro" id="IPR001322">
    <property type="entry name" value="Lamin_tail_dom"/>
</dbReference>
<dbReference type="Proteomes" id="UP000320386">
    <property type="component" value="Chromosome"/>
</dbReference>
<accession>A0A518BZL2</accession>
<dbReference type="InterPro" id="IPR036415">
    <property type="entry name" value="Lamin_tail_dom_sf"/>
</dbReference>
<dbReference type="EMBL" id="CP036280">
    <property type="protein sequence ID" value="QDU72417.1"/>
    <property type="molecule type" value="Genomic_DNA"/>
</dbReference>
<sequence length="215" mass="23456" precursor="true">MMDAAVAIVITEIMYNPASSEKQPVRVEWVEVYNRSERPVDLSGWKLCDEDGESGGIPQGARLPGGETMILIPKAQTPRNFLSGWPLQEHRDSTVIVQLDGWRRGGFGGLSNSPSPSNEMLVLRRANGSTADAVNFDDTEPWPSDSPEGPSIYLRPHAIDPALNDRGENWARSSVEEHGGRAARNRGGYSEKDIGSPGFVAIDRESEASDATLRP</sequence>
<dbReference type="AlphaFoldDB" id="A0A518BZL2"/>
<evidence type="ECO:0000313" key="4">
    <source>
        <dbReference type="Proteomes" id="UP000320386"/>
    </source>
</evidence>
<feature type="compositionally biased region" description="Basic and acidic residues" evidence="1">
    <location>
        <begin position="163"/>
        <end position="180"/>
    </location>
</feature>
<dbReference type="Pfam" id="PF00932">
    <property type="entry name" value="LTD"/>
    <property type="match status" value="1"/>
</dbReference>
<gene>
    <name evidence="3" type="ORF">Pan265_22820</name>
</gene>
<evidence type="ECO:0000313" key="3">
    <source>
        <dbReference type="EMBL" id="QDU72417.1"/>
    </source>
</evidence>
<dbReference type="PROSITE" id="PS51841">
    <property type="entry name" value="LTD"/>
    <property type="match status" value="1"/>
</dbReference>
<proteinExistence type="predicted"/>
<keyword evidence="4" id="KW-1185">Reference proteome</keyword>
<organism evidence="3 4">
    <name type="scientific">Mucisphaera calidilacus</name>
    <dbReference type="NCBI Taxonomy" id="2527982"/>
    <lineage>
        <taxon>Bacteria</taxon>
        <taxon>Pseudomonadati</taxon>
        <taxon>Planctomycetota</taxon>
        <taxon>Phycisphaerae</taxon>
        <taxon>Phycisphaerales</taxon>
        <taxon>Phycisphaeraceae</taxon>
        <taxon>Mucisphaera</taxon>
    </lineage>
</organism>
<dbReference type="OrthoDB" id="9772095at2"/>
<evidence type="ECO:0000259" key="2">
    <source>
        <dbReference type="PROSITE" id="PS51841"/>
    </source>
</evidence>